<evidence type="ECO:0000256" key="1">
    <source>
        <dbReference type="SAM" id="Phobius"/>
    </source>
</evidence>
<evidence type="ECO:0000313" key="2">
    <source>
        <dbReference type="EMBL" id="GLC24182.1"/>
    </source>
</evidence>
<keyword evidence="1" id="KW-0812">Transmembrane</keyword>
<feature type="transmembrane region" description="Helical" evidence="1">
    <location>
        <begin position="80"/>
        <end position="98"/>
    </location>
</feature>
<name>A0AA37Q5L5_9BACT</name>
<protein>
    <submittedName>
        <fullName evidence="2">Uncharacterized protein</fullName>
    </submittedName>
</protein>
<accession>A0AA37Q5L5</accession>
<proteinExistence type="predicted"/>
<keyword evidence="1" id="KW-0472">Membrane</keyword>
<keyword evidence="3" id="KW-1185">Reference proteome</keyword>
<evidence type="ECO:0000313" key="3">
    <source>
        <dbReference type="Proteomes" id="UP001161325"/>
    </source>
</evidence>
<keyword evidence="1" id="KW-1133">Transmembrane helix</keyword>
<dbReference type="Proteomes" id="UP001161325">
    <property type="component" value="Unassembled WGS sequence"/>
</dbReference>
<dbReference type="AlphaFoldDB" id="A0AA37Q5L5"/>
<reference evidence="2" key="1">
    <citation type="submission" date="2022-08" db="EMBL/GenBank/DDBJ databases">
        <title>Draft genome sequencing of Roseisolibacter agri AW1220.</title>
        <authorList>
            <person name="Tobiishi Y."/>
            <person name="Tonouchi A."/>
        </authorList>
    </citation>
    <scope>NUCLEOTIDE SEQUENCE</scope>
    <source>
        <strain evidence="2">AW1220</strain>
    </source>
</reference>
<gene>
    <name evidence="2" type="ORF">rosag_06950</name>
</gene>
<organism evidence="2 3">
    <name type="scientific">Roseisolibacter agri</name>
    <dbReference type="NCBI Taxonomy" id="2014610"/>
    <lineage>
        <taxon>Bacteria</taxon>
        <taxon>Pseudomonadati</taxon>
        <taxon>Gemmatimonadota</taxon>
        <taxon>Gemmatimonadia</taxon>
        <taxon>Gemmatimonadales</taxon>
        <taxon>Gemmatimonadaceae</taxon>
        <taxon>Roseisolibacter</taxon>
    </lineage>
</organism>
<sequence>MGAAVIAVAAARAERRLVERLRSAGALTPAHAVPIISDAPPDRRRLARLVRAGAVHETPHGYWLEEAAYAAHRENRKRSAALVLLGAALAAAAAGIGVRR</sequence>
<comment type="caution">
    <text evidence="2">The sequence shown here is derived from an EMBL/GenBank/DDBJ whole genome shotgun (WGS) entry which is preliminary data.</text>
</comment>
<dbReference type="EMBL" id="BRXS01000001">
    <property type="protein sequence ID" value="GLC24182.1"/>
    <property type="molecule type" value="Genomic_DNA"/>
</dbReference>
<dbReference type="RefSeq" id="WP_284348632.1">
    <property type="nucleotide sequence ID" value="NZ_BRXS01000001.1"/>
</dbReference>